<accession>A0A556VV64</accession>
<evidence type="ECO:0000313" key="3">
    <source>
        <dbReference type="Proteomes" id="UP000319801"/>
    </source>
</evidence>
<dbReference type="Proteomes" id="UP000319801">
    <property type="component" value="Unassembled WGS sequence"/>
</dbReference>
<comment type="caution">
    <text evidence="2">The sequence shown here is derived from an EMBL/GenBank/DDBJ whole genome shotgun (WGS) entry which is preliminary data.</text>
</comment>
<protein>
    <submittedName>
        <fullName evidence="2">Uncharacterized protein</fullName>
    </submittedName>
</protein>
<gene>
    <name evidence="2" type="ORF">Baya_16289</name>
</gene>
<proteinExistence type="predicted"/>
<keyword evidence="3" id="KW-1185">Reference proteome</keyword>
<evidence type="ECO:0000313" key="2">
    <source>
        <dbReference type="EMBL" id="TTT14221.1"/>
    </source>
</evidence>
<feature type="region of interest" description="Disordered" evidence="1">
    <location>
        <begin position="74"/>
        <end position="113"/>
    </location>
</feature>
<organism evidence="2 3">
    <name type="scientific">Bagarius yarrelli</name>
    <name type="common">Goonch</name>
    <name type="synonym">Bagrus yarrelli</name>
    <dbReference type="NCBI Taxonomy" id="175774"/>
    <lineage>
        <taxon>Eukaryota</taxon>
        <taxon>Metazoa</taxon>
        <taxon>Chordata</taxon>
        <taxon>Craniata</taxon>
        <taxon>Vertebrata</taxon>
        <taxon>Euteleostomi</taxon>
        <taxon>Actinopterygii</taxon>
        <taxon>Neopterygii</taxon>
        <taxon>Teleostei</taxon>
        <taxon>Ostariophysi</taxon>
        <taxon>Siluriformes</taxon>
        <taxon>Sisoridae</taxon>
        <taxon>Sisorinae</taxon>
        <taxon>Bagarius</taxon>
    </lineage>
</organism>
<evidence type="ECO:0000256" key="1">
    <source>
        <dbReference type="SAM" id="MobiDB-lite"/>
    </source>
</evidence>
<reference evidence="2 3" key="1">
    <citation type="journal article" date="2019" name="Genome Biol. Evol.">
        <title>Whole-Genome Sequencing of the Giant Devil Catfish, Bagarius yarrelli.</title>
        <authorList>
            <person name="Jiang W."/>
            <person name="Lv Y."/>
            <person name="Cheng L."/>
            <person name="Yang K."/>
            <person name="Chao B."/>
            <person name="Wang X."/>
            <person name="Li Y."/>
            <person name="Pan X."/>
            <person name="You X."/>
            <person name="Zhang Y."/>
            <person name="Yang J."/>
            <person name="Li J."/>
            <person name="Zhang X."/>
            <person name="Liu S."/>
            <person name="Sun C."/>
            <person name="Yang J."/>
            <person name="Shi Q."/>
        </authorList>
    </citation>
    <scope>NUCLEOTIDE SEQUENCE [LARGE SCALE GENOMIC DNA]</scope>
    <source>
        <strain evidence="2">JWS20170419001</strain>
        <tissue evidence="2">Muscle</tissue>
    </source>
</reference>
<dbReference type="EMBL" id="VCAZ01000282">
    <property type="protein sequence ID" value="TTT14221.1"/>
    <property type="molecule type" value="Genomic_DNA"/>
</dbReference>
<dbReference type="AlphaFoldDB" id="A0A556VV64"/>
<name>A0A556VV64_BAGYA</name>
<sequence>MNSGGRRKVSGAGPGINCLALDVVLLDVGQYMYSTCLGEKQVLGSFLRSSSPNYLHAEVGSLSPALISHNPSLILPSEEQTTADPSKPATPHSLSTFSKTKGKPGLNNAPGESKNATIALSLCTEGTGDQKG</sequence>